<dbReference type="NCBIfam" id="TIGR01426">
    <property type="entry name" value="MGT"/>
    <property type="match status" value="1"/>
</dbReference>
<dbReference type="PANTHER" id="PTHR48050:SF13">
    <property type="entry name" value="STEROL 3-BETA-GLUCOSYLTRANSFERASE UGT80A2"/>
    <property type="match status" value="1"/>
</dbReference>
<sequence>MSRIALTGMPAAGHVNPSVPLVRELVRRGVEVVYYSSDEFRDTIERTGAEFRPYPHGTVSARAIADATTSGGPLRVVSKLLPAAQTLVPFLVEEFRALRPDAVAFDSNALWGYMAAARAGLPKISLMTTFMLGVKDFRCLTAREWWHSMVPMLPDIPSVVAAKRRLVRALGKDIFPPAPTLPIRGDVTLFPIPRELQPPNPLLDERCHFVGPTIDPANRAGEVDPELAEFLDGPEPLVLVSLGTLHAGTDAFFRTCFTALADVPARFVLAVGPHADPGTPPPNMLVRASVPQLDVLARATAFVTHGGMNSALEGLYYGVPLVVLPQQVEQLIIARAVADKGAASVLRHNLSGRAVPPGELRAAVERVLSDASLRESAKALSAGVRSAGGATDGADVVQQFLITANSARPRQ</sequence>
<accession>A0ABP7TZK1</accession>
<dbReference type="Gene3D" id="3.40.50.2000">
    <property type="entry name" value="Glycogen Phosphorylase B"/>
    <property type="match status" value="2"/>
</dbReference>
<dbReference type="RefSeq" id="WP_344884446.1">
    <property type="nucleotide sequence ID" value="NZ_BAABAL010000023.1"/>
</dbReference>
<dbReference type="Proteomes" id="UP001501747">
    <property type="component" value="Unassembled WGS sequence"/>
</dbReference>
<keyword evidence="4" id="KW-1185">Reference proteome</keyword>
<protein>
    <submittedName>
        <fullName evidence="3">Glycosyltransferase</fullName>
    </submittedName>
</protein>
<dbReference type="PANTHER" id="PTHR48050">
    <property type="entry name" value="STEROL 3-BETA-GLUCOSYLTRANSFERASE"/>
    <property type="match status" value="1"/>
</dbReference>
<evidence type="ECO:0000256" key="2">
    <source>
        <dbReference type="ARBA" id="ARBA00022679"/>
    </source>
</evidence>
<gene>
    <name evidence="3" type="ORF">GCM10022247_67950</name>
</gene>
<dbReference type="InterPro" id="IPR006326">
    <property type="entry name" value="UDPGT_MGT-like"/>
</dbReference>
<proteinExistence type="inferred from homology"/>
<evidence type="ECO:0000313" key="4">
    <source>
        <dbReference type="Proteomes" id="UP001501747"/>
    </source>
</evidence>
<comment type="caution">
    <text evidence="3">The sequence shown here is derived from an EMBL/GenBank/DDBJ whole genome shotgun (WGS) entry which is preliminary data.</text>
</comment>
<keyword evidence="2" id="KW-0808">Transferase</keyword>
<dbReference type="Pfam" id="PF00201">
    <property type="entry name" value="UDPGT"/>
    <property type="match status" value="1"/>
</dbReference>
<dbReference type="InterPro" id="IPR050426">
    <property type="entry name" value="Glycosyltransferase_28"/>
</dbReference>
<reference evidence="4" key="1">
    <citation type="journal article" date="2019" name="Int. J. Syst. Evol. Microbiol.">
        <title>The Global Catalogue of Microorganisms (GCM) 10K type strain sequencing project: providing services to taxonomists for standard genome sequencing and annotation.</title>
        <authorList>
            <consortium name="The Broad Institute Genomics Platform"/>
            <consortium name="The Broad Institute Genome Sequencing Center for Infectious Disease"/>
            <person name="Wu L."/>
            <person name="Ma J."/>
        </authorList>
    </citation>
    <scope>NUCLEOTIDE SEQUENCE [LARGE SCALE GENOMIC DNA]</scope>
    <source>
        <strain evidence="4">JCM 17342</strain>
    </source>
</reference>
<comment type="similarity">
    <text evidence="1">Belongs to the UDP-glycosyltransferase family.</text>
</comment>
<dbReference type="EMBL" id="BAABAL010000023">
    <property type="protein sequence ID" value="GAA4033357.1"/>
    <property type="molecule type" value="Genomic_DNA"/>
</dbReference>
<dbReference type="CDD" id="cd03784">
    <property type="entry name" value="GT1_Gtf-like"/>
    <property type="match status" value="1"/>
</dbReference>
<organism evidence="3 4">
    <name type="scientific">Allokutzneria multivorans</name>
    <dbReference type="NCBI Taxonomy" id="1142134"/>
    <lineage>
        <taxon>Bacteria</taxon>
        <taxon>Bacillati</taxon>
        <taxon>Actinomycetota</taxon>
        <taxon>Actinomycetes</taxon>
        <taxon>Pseudonocardiales</taxon>
        <taxon>Pseudonocardiaceae</taxon>
        <taxon>Allokutzneria</taxon>
    </lineage>
</organism>
<name>A0ABP7TZK1_9PSEU</name>
<dbReference type="InterPro" id="IPR002213">
    <property type="entry name" value="UDP_glucos_trans"/>
</dbReference>
<evidence type="ECO:0000313" key="3">
    <source>
        <dbReference type="EMBL" id="GAA4033357.1"/>
    </source>
</evidence>
<dbReference type="SUPFAM" id="SSF53756">
    <property type="entry name" value="UDP-Glycosyltransferase/glycogen phosphorylase"/>
    <property type="match status" value="1"/>
</dbReference>
<evidence type="ECO:0000256" key="1">
    <source>
        <dbReference type="ARBA" id="ARBA00009995"/>
    </source>
</evidence>